<evidence type="ECO:0000256" key="8">
    <source>
        <dbReference type="ARBA" id="ARBA00022777"/>
    </source>
</evidence>
<keyword evidence="9" id="KW-0067">ATP-binding</keyword>
<feature type="domain" description="Histidine kinase" evidence="11">
    <location>
        <begin position="287"/>
        <end position="500"/>
    </location>
</feature>
<evidence type="ECO:0000256" key="9">
    <source>
        <dbReference type="ARBA" id="ARBA00022840"/>
    </source>
</evidence>
<dbReference type="InterPro" id="IPR050980">
    <property type="entry name" value="2C_sensor_his_kinase"/>
</dbReference>
<evidence type="ECO:0000313" key="14">
    <source>
        <dbReference type="Proteomes" id="UP000648239"/>
    </source>
</evidence>
<feature type="domain" description="HAMP" evidence="12">
    <location>
        <begin position="215"/>
        <end position="267"/>
    </location>
</feature>
<keyword evidence="7" id="KW-0547">Nucleotide-binding</keyword>
<keyword evidence="5" id="KW-0597">Phosphoprotein</keyword>
<dbReference type="SUPFAM" id="SSF55874">
    <property type="entry name" value="ATPase domain of HSP90 chaperone/DNA topoisomerase II/histidine kinase"/>
    <property type="match status" value="1"/>
</dbReference>
<evidence type="ECO:0000259" key="11">
    <source>
        <dbReference type="PROSITE" id="PS50109"/>
    </source>
</evidence>
<dbReference type="PROSITE" id="PS50109">
    <property type="entry name" value="HIS_KIN"/>
    <property type="match status" value="1"/>
</dbReference>
<keyword evidence="6" id="KW-0808">Transferase</keyword>
<evidence type="ECO:0000313" key="13">
    <source>
        <dbReference type="EMBL" id="MBD3869127.1"/>
    </source>
</evidence>
<comment type="caution">
    <text evidence="13">The sequence shown here is derived from an EMBL/GenBank/DDBJ whole genome shotgun (WGS) entry which is preliminary data.</text>
</comment>
<dbReference type="InterPro" id="IPR005467">
    <property type="entry name" value="His_kinase_dom"/>
</dbReference>
<evidence type="ECO:0000256" key="5">
    <source>
        <dbReference type="ARBA" id="ARBA00022553"/>
    </source>
</evidence>
<dbReference type="AlphaFoldDB" id="A0A8J6XV89"/>
<dbReference type="InterPro" id="IPR003594">
    <property type="entry name" value="HATPase_dom"/>
</dbReference>
<evidence type="ECO:0000256" key="4">
    <source>
        <dbReference type="ARBA" id="ARBA00022475"/>
    </source>
</evidence>
<dbReference type="PROSITE" id="PS50885">
    <property type="entry name" value="HAMP"/>
    <property type="match status" value="1"/>
</dbReference>
<protein>
    <recommendedName>
        <fullName evidence="3">histidine kinase</fullName>
        <ecNumber evidence="3">2.7.13.3</ecNumber>
    </recommendedName>
</protein>
<dbReference type="EC" id="2.7.13.3" evidence="3"/>
<dbReference type="Proteomes" id="UP000648239">
    <property type="component" value="Unassembled WGS sequence"/>
</dbReference>
<dbReference type="Gene3D" id="6.10.340.10">
    <property type="match status" value="1"/>
</dbReference>
<evidence type="ECO:0000256" key="10">
    <source>
        <dbReference type="SAM" id="Phobius"/>
    </source>
</evidence>
<dbReference type="InterPro" id="IPR036097">
    <property type="entry name" value="HisK_dim/P_sf"/>
</dbReference>
<dbReference type="PRINTS" id="PR00344">
    <property type="entry name" value="BCTRLSENSOR"/>
</dbReference>
<proteinExistence type="predicted"/>
<evidence type="ECO:0000256" key="1">
    <source>
        <dbReference type="ARBA" id="ARBA00000085"/>
    </source>
</evidence>
<dbReference type="CDD" id="cd06225">
    <property type="entry name" value="HAMP"/>
    <property type="match status" value="1"/>
</dbReference>
<feature type="transmembrane region" description="Helical" evidence="10">
    <location>
        <begin position="195"/>
        <end position="215"/>
    </location>
</feature>
<dbReference type="Pfam" id="PF00512">
    <property type="entry name" value="HisKA"/>
    <property type="match status" value="1"/>
</dbReference>
<dbReference type="Pfam" id="PF02518">
    <property type="entry name" value="HATPase_c"/>
    <property type="match status" value="1"/>
</dbReference>
<organism evidence="13 14">
    <name type="scientific">Candidatus Polarisedimenticola svalbardensis</name>
    <dbReference type="NCBI Taxonomy" id="2886004"/>
    <lineage>
        <taxon>Bacteria</taxon>
        <taxon>Pseudomonadati</taxon>
        <taxon>Acidobacteriota</taxon>
        <taxon>Candidatus Polarisedimenticolia</taxon>
        <taxon>Candidatus Polarisedimenticolales</taxon>
        <taxon>Candidatus Polarisedimenticolaceae</taxon>
        <taxon>Candidatus Polarisedimenticola</taxon>
    </lineage>
</organism>
<dbReference type="SMART" id="SM00304">
    <property type="entry name" value="HAMP"/>
    <property type="match status" value="1"/>
</dbReference>
<keyword evidence="10" id="KW-0472">Membrane</keyword>
<dbReference type="InterPro" id="IPR003660">
    <property type="entry name" value="HAMP_dom"/>
</dbReference>
<evidence type="ECO:0000256" key="3">
    <source>
        <dbReference type="ARBA" id="ARBA00012438"/>
    </source>
</evidence>
<dbReference type="SMART" id="SM00387">
    <property type="entry name" value="HATPase_c"/>
    <property type="match status" value="1"/>
</dbReference>
<dbReference type="CDD" id="cd00082">
    <property type="entry name" value="HisKA"/>
    <property type="match status" value="1"/>
</dbReference>
<keyword evidence="8" id="KW-0418">Kinase</keyword>
<reference evidence="13 14" key="1">
    <citation type="submission" date="2020-08" db="EMBL/GenBank/DDBJ databases">
        <title>Acidobacteriota in marine sediments use diverse sulfur dissimilation pathways.</title>
        <authorList>
            <person name="Wasmund K."/>
        </authorList>
    </citation>
    <scope>NUCLEOTIDE SEQUENCE [LARGE SCALE GENOMIC DNA]</scope>
    <source>
        <strain evidence="13">MAG AM4</strain>
    </source>
</reference>
<dbReference type="SMART" id="SM00388">
    <property type="entry name" value="HisKA"/>
    <property type="match status" value="1"/>
</dbReference>
<accession>A0A8J6XV89</accession>
<keyword evidence="4" id="KW-1003">Cell membrane</keyword>
<dbReference type="InterPro" id="IPR003661">
    <property type="entry name" value="HisK_dim/P_dom"/>
</dbReference>
<dbReference type="Pfam" id="PF00672">
    <property type="entry name" value="HAMP"/>
    <property type="match status" value="1"/>
</dbReference>
<dbReference type="PANTHER" id="PTHR44936:SF10">
    <property type="entry name" value="SENSOR PROTEIN RSTB"/>
    <property type="match status" value="1"/>
</dbReference>
<keyword evidence="10" id="KW-1133">Transmembrane helix</keyword>
<feature type="transmembrane region" description="Helical" evidence="10">
    <location>
        <begin position="6"/>
        <end position="27"/>
    </location>
</feature>
<dbReference type="Gene3D" id="1.10.287.130">
    <property type="match status" value="1"/>
</dbReference>
<dbReference type="SUPFAM" id="SSF47384">
    <property type="entry name" value="Homodimeric domain of signal transducing histidine kinase"/>
    <property type="match status" value="1"/>
</dbReference>
<dbReference type="GO" id="GO:0005886">
    <property type="term" value="C:plasma membrane"/>
    <property type="evidence" value="ECO:0007669"/>
    <property type="project" value="UniProtKB-SubCell"/>
</dbReference>
<keyword evidence="10" id="KW-0812">Transmembrane</keyword>
<dbReference type="EMBL" id="JACXWD010000061">
    <property type="protein sequence ID" value="MBD3869127.1"/>
    <property type="molecule type" value="Genomic_DNA"/>
</dbReference>
<comment type="subcellular location">
    <subcellularLocation>
        <location evidence="2">Cell membrane</location>
        <topology evidence="2">Multi-pass membrane protein</topology>
    </subcellularLocation>
</comment>
<dbReference type="InterPro" id="IPR004358">
    <property type="entry name" value="Sig_transdc_His_kin-like_C"/>
</dbReference>
<evidence type="ECO:0000256" key="7">
    <source>
        <dbReference type="ARBA" id="ARBA00022741"/>
    </source>
</evidence>
<evidence type="ECO:0000259" key="12">
    <source>
        <dbReference type="PROSITE" id="PS50885"/>
    </source>
</evidence>
<comment type="catalytic activity">
    <reaction evidence="1">
        <text>ATP + protein L-histidine = ADP + protein N-phospho-L-histidine.</text>
        <dbReference type="EC" id="2.7.13.3"/>
    </reaction>
</comment>
<dbReference type="SUPFAM" id="SSF158472">
    <property type="entry name" value="HAMP domain-like"/>
    <property type="match status" value="1"/>
</dbReference>
<dbReference type="Gene3D" id="3.30.565.10">
    <property type="entry name" value="Histidine kinase-like ATPase, C-terminal domain"/>
    <property type="match status" value="1"/>
</dbReference>
<gene>
    <name evidence="13" type="ORF">IFK94_13475</name>
</gene>
<dbReference type="InterPro" id="IPR036890">
    <property type="entry name" value="HATPase_C_sf"/>
</dbReference>
<evidence type="ECO:0000256" key="6">
    <source>
        <dbReference type="ARBA" id="ARBA00022679"/>
    </source>
</evidence>
<evidence type="ECO:0000256" key="2">
    <source>
        <dbReference type="ARBA" id="ARBA00004651"/>
    </source>
</evidence>
<dbReference type="PANTHER" id="PTHR44936">
    <property type="entry name" value="SENSOR PROTEIN CREC"/>
    <property type="match status" value="1"/>
</dbReference>
<dbReference type="GO" id="GO:0000155">
    <property type="term" value="F:phosphorelay sensor kinase activity"/>
    <property type="evidence" value="ECO:0007669"/>
    <property type="project" value="InterPro"/>
</dbReference>
<dbReference type="GO" id="GO:0005524">
    <property type="term" value="F:ATP binding"/>
    <property type="evidence" value="ECO:0007669"/>
    <property type="project" value="UniProtKB-KW"/>
</dbReference>
<sequence>MTYRLIGLMSMVLLLCLATVAVMTRVYENAVMEELTRTVADVGRQAFRSLEANPLHNEATGGVWHEAGDEAADRFVVRKKVLHSGESENHFIVIETIGEADLTTDLEFKDVNAAEGGLDTRVIRVDAIRAEADPSSGMVLRIPSFHTDGSHGEMEGAAAFGYAFGQLPANQLADIVMPVSTADYQSLFKKMRTRWLLGFCGVFAVGLVLSSGLAARFTRPARKLDAGIRQLSDGDLDVTVDVEGNDEIARLGSAFNEMASRLRAGRAMEREMTRREKLSALGSLAAGVAHDVRNPLHSVGLTLQHLQETGRPDEKVKQEEFDRSLTIIREEIGRLDRLVENFLRFTRTGEGDMGRLEAGGLLHEIARLIQKEAEWRNITVEVEAPELSQPVEADIEAMRSSVLNLALNSFDAMPDGGRLKLAARPLPDAMELTVADTGNGIPLDERDKVFDFGYSTREDGNGLGLAMVYQCIVENHGGSIEILDGDDGGTVFRLVLPYHQRETSGEEPS</sequence>
<name>A0A8J6XV89_9BACT</name>